<organism evidence="1">
    <name type="scientific">Variovorax paradoxus</name>
    <dbReference type="NCBI Taxonomy" id="34073"/>
    <lineage>
        <taxon>Bacteria</taxon>
        <taxon>Pseudomonadati</taxon>
        <taxon>Pseudomonadota</taxon>
        <taxon>Betaproteobacteria</taxon>
        <taxon>Burkholderiales</taxon>
        <taxon>Comamonadaceae</taxon>
        <taxon>Variovorax</taxon>
    </lineage>
</organism>
<gene>
    <name evidence="1" type="ORF">VVAX_04324</name>
</gene>
<protein>
    <submittedName>
        <fullName evidence="1">Uncharacterized protein</fullName>
    </submittedName>
</protein>
<evidence type="ECO:0000313" key="1">
    <source>
        <dbReference type="EMBL" id="CAA2107620.1"/>
    </source>
</evidence>
<name>A0A679JC53_VARPD</name>
<proteinExistence type="predicted"/>
<accession>A0A679JC53</accession>
<dbReference type="EMBL" id="LR743507">
    <property type="protein sequence ID" value="CAA2107620.1"/>
    <property type="molecule type" value="Genomic_DNA"/>
</dbReference>
<dbReference type="RefSeq" id="WP_339091863.1">
    <property type="nucleotide sequence ID" value="NZ_LR743507.1"/>
</dbReference>
<sequence>MRIIAGPALAAMSAAQLAIAQLVYMGFPGLPIALNNWNLPLVYGGVTYMGAAGLGSISPIEDSPGEIKGLQFEMSGVPIENLALALADSTIVQGTPISIRLAIVSGAQVLDAPLDWTGLIDTMSIQEDGNTCSIAVTAESTAVDLLRGTSLTTSDADQRFLYPGDRAFEYIVSQANVPIVWPTKQYYIDSR</sequence>
<reference evidence="1" key="1">
    <citation type="submission" date="2019-12" db="EMBL/GenBank/DDBJ databases">
        <authorList>
            <person name="Cremers G."/>
        </authorList>
    </citation>
    <scope>NUCLEOTIDE SEQUENCE</scope>
    <source>
        <strain evidence="1">Vvax</strain>
    </source>
</reference>
<dbReference type="AlphaFoldDB" id="A0A679JC53"/>